<dbReference type="Proteomes" id="UP001321804">
    <property type="component" value="Chromosome"/>
</dbReference>
<dbReference type="InterPro" id="IPR052345">
    <property type="entry name" value="Rad_response_metalloprotease"/>
</dbReference>
<dbReference type="KEGG" id="xak:KIMC2_20840"/>
<dbReference type="PANTHER" id="PTHR43236:SF2">
    <property type="entry name" value="BLL0069 PROTEIN"/>
    <property type="match status" value="1"/>
</dbReference>
<name>A0AAU9DKY5_9LACO</name>
<organism evidence="2 3">
    <name type="scientific">Xylocopilactobacillus apis</name>
    <dbReference type="NCBI Taxonomy" id="2932183"/>
    <lineage>
        <taxon>Bacteria</taxon>
        <taxon>Bacillati</taxon>
        <taxon>Bacillota</taxon>
        <taxon>Bacilli</taxon>
        <taxon>Lactobacillales</taxon>
        <taxon>Lactobacillaceae</taxon>
        <taxon>Xylocopilactobacillus</taxon>
    </lineage>
</organism>
<dbReference type="InterPro" id="IPR010359">
    <property type="entry name" value="IrrE_HExxH"/>
</dbReference>
<proteinExistence type="predicted"/>
<accession>A0AAU9DKY5</accession>
<dbReference type="PANTHER" id="PTHR43236">
    <property type="entry name" value="ANTITOXIN HIGA1"/>
    <property type="match status" value="1"/>
</dbReference>
<dbReference type="AlphaFoldDB" id="A0AAU9DKY5"/>
<evidence type="ECO:0000313" key="2">
    <source>
        <dbReference type="EMBL" id="BDR57522.1"/>
    </source>
</evidence>
<feature type="domain" description="IrrE N-terminal-like" evidence="1">
    <location>
        <begin position="171"/>
        <end position="297"/>
    </location>
</feature>
<dbReference type="GO" id="GO:0003677">
    <property type="term" value="F:DNA binding"/>
    <property type="evidence" value="ECO:0007669"/>
    <property type="project" value="UniProtKB-KW"/>
</dbReference>
<protein>
    <submittedName>
        <fullName evidence="2">DNA-binding protein</fullName>
    </submittedName>
</protein>
<sequence length="391" mass="45638">MNKRIRIHVKWEVIVWAIQHGEKDYSQLEKKYKLDRWQNPQKEEDYPTLKQLQNFSNDTKIPFVYLMDEQIPKEENSFVNFRTINNLEVYPSRRLIDTIHSMQTRQEWLKDYLIEQNGEILFQSIPKFTFDNNPQTVANKITELLDFSKVYQRSRTDIDTFNVIRKSISSLGITVMQNGIVGNDTHRTLDVNEFRAFALYDEIAPMIFINSCDSVRGKIFSLLHELIHILVGENEILNVGPDSQIKKERWINQVTVNILMPENVFKDYINDGISSQENLKRLSNKFHTSLVSTAIRAKELNISDNCNELIKWAKEQQSKNLVIKSEKKESEKRDFYTTALSRVDRRYASAVINSESSGELPLRTAASMLGVGLKSYYNFVNKVLGIDYLFD</sequence>
<reference evidence="2 3" key="1">
    <citation type="journal article" date="2023" name="Microbiol. Spectr.">
        <title>Symbiosis of Carpenter Bees with Uncharacterized Lactic Acid Bacteria Showing NAD Auxotrophy.</title>
        <authorList>
            <person name="Kawasaki S."/>
            <person name="Ozawa K."/>
            <person name="Mori T."/>
            <person name="Yamamoto A."/>
            <person name="Ito M."/>
            <person name="Ohkuma M."/>
            <person name="Sakamoto M."/>
            <person name="Matsutani M."/>
        </authorList>
    </citation>
    <scope>NUCLEOTIDE SEQUENCE [LARGE SCALE GENOMIC DNA]</scope>
    <source>
        <strain evidence="2 3">KimC2</strain>
    </source>
</reference>
<evidence type="ECO:0000259" key="1">
    <source>
        <dbReference type="Pfam" id="PF06114"/>
    </source>
</evidence>
<keyword evidence="2" id="KW-0238">DNA-binding</keyword>
<dbReference type="RefSeq" id="WP_317696657.1">
    <property type="nucleotide sequence ID" value="NZ_AP026801.1"/>
</dbReference>
<gene>
    <name evidence="2" type="ORF">KIMC2_20840</name>
</gene>
<dbReference type="EMBL" id="AP026801">
    <property type="protein sequence ID" value="BDR57522.1"/>
    <property type="molecule type" value="Genomic_DNA"/>
</dbReference>
<evidence type="ECO:0000313" key="3">
    <source>
        <dbReference type="Proteomes" id="UP001321804"/>
    </source>
</evidence>
<keyword evidence="3" id="KW-1185">Reference proteome</keyword>
<dbReference type="Pfam" id="PF06114">
    <property type="entry name" value="Peptidase_M78"/>
    <property type="match status" value="1"/>
</dbReference>